<dbReference type="Gene3D" id="3.30.730.10">
    <property type="entry name" value="AP2/ERF domain"/>
    <property type="match status" value="1"/>
</dbReference>
<proteinExistence type="predicted"/>
<dbReference type="SMART" id="SM00380">
    <property type="entry name" value="AP2"/>
    <property type="match status" value="1"/>
</dbReference>
<evidence type="ECO:0000256" key="3">
    <source>
        <dbReference type="ARBA" id="ARBA00023125"/>
    </source>
</evidence>
<evidence type="ECO:0000256" key="4">
    <source>
        <dbReference type="ARBA" id="ARBA00023163"/>
    </source>
</evidence>
<feature type="domain" description="AP2/ERF" evidence="7">
    <location>
        <begin position="81"/>
        <end position="139"/>
    </location>
</feature>
<evidence type="ECO:0000313" key="9">
    <source>
        <dbReference type="Proteomes" id="UP000604825"/>
    </source>
</evidence>
<keyword evidence="4" id="KW-0804">Transcription</keyword>
<gene>
    <name evidence="8" type="ORF">NCGR_LOCUS48916</name>
</gene>
<dbReference type="PANTHER" id="PTHR31194:SF189">
    <property type="entry name" value="AP2_ERF DOMAIN-CONTAINING PROTEIN"/>
    <property type="match status" value="1"/>
</dbReference>
<reference evidence="8" key="1">
    <citation type="submission" date="2020-10" db="EMBL/GenBank/DDBJ databases">
        <authorList>
            <person name="Han B."/>
            <person name="Lu T."/>
            <person name="Zhao Q."/>
            <person name="Huang X."/>
            <person name="Zhao Y."/>
        </authorList>
    </citation>
    <scope>NUCLEOTIDE SEQUENCE</scope>
</reference>
<dbReference type="SUPFAM" id="SSF54171">
    <property type="entry name" value="DNA-binding domain"/>
    <property type="match status" value="1"/>
</dbReference>
<dbReference type="InterPro" id="IPR016177">
    <property type="entry name" value="DNA-bd_dom_sf"/>
</dbReference>
<feature type="region of interest" description="Disordered" evidence="6">
    <location>
        <begin position="1"/>
        <end position="31"/>
    </location>
</feature>
<comment type="caution">
    <text evidence="8">The sequence shown here is derived from an EMBL/GenBank/DDBJ whole genome shotgun (WGS) entry which is preliminary data.</text>
</comment>
<dbReference type="PROSITE" id="PS51032">
    <property type="entry name" value="AP2_ERF"/>
    <property type="match status" value="1"/>
</dbReference>
<dbReference type="InterPro" id="IPR050913">
    <property type="entry name" value="AP2/ERF_ERF"/>
</dbReference>
<keyword evidence="9" id="KW-1185">Reference proteome</keyword>
<dbReference type="EMBL" id="CAJGYO010000013">
    <property type="protein sequence ID" value="CAD6265611.1"/>
    <property type="molecule type" value="Genomic_DNA"/>
</dbReference>
<name>A0A811R6D4_9POAL</name>
<dbReference type="GO" id="GO:0003677">
    <property type="term" value="F:DNA binding"/>
    <property type="evidence" value="ECO:0007669"/>
    <property type="project" value="UniProtKB-KW"/>
</dbReference>
<feature type="compositionally biased region" description="Basic residues" evidence="6">
    <location>
        <begin position="155"/>
        <end position="165"/>
    </location>
</feature>
<dbReference type="Proteomes" id="UP000604825">
    <property type="component" value="Unassembled WGS sequence"/>
</dbReference>
<keyword evidence="2" id="KW-0805">Transcription regulation</keyword>
<evidence type="ECO:0000259" key="7">
    <source>
        <dbReference type="PROSITE" id="PS51032"/>
    </source>
</evidence>
<dbReference type="GO" id="GO:0005634">
    <property type="term" value="C:nucleus"/>
    <property type="evidence" value="ECO:0007669"/>
    <property type="project" value="UniProtKB-SubCell"/>
</dbReference>
<dbReference type="InterPro" id="IPR001471">
    <property type="entry name" value="AP2/ERF_dom"/>
</dbReference>
<dbReference type="AlphaFoldDB" id="A0A811R6D4"/>
<feature type="region of interest" description="Disordered" evidence="6">
    <location>
        <begin position="145"/>
        <end position="173"/>
    </location>
</feature>
<protein>
    <recommendedName>
        <fullName evidence="7">AP2/ERF domain-containing protein</fullName>
    </recommendedName>
</protein>
<evidence type="ECO:0000256" key="1">
    <source>
        <dbReference type="ARBA" id="ARBA00004123"/>
    </source>
</evidence>
<keyword evidence="3" id="KW-0238">DNA-binding</keyword>
<evidence type="ECO:0000313" key="8">
    <source>
        <dbReference type="EMBL" id="CAD6265611.1"/>
    </source>
</evidence>
<accession>A0A811R6D4</accession>
<comment type="subcellular location">
    <subcellularLocation>
        <location evidence="1">Nucleus</location>
    </subcellularLocation>
</comment>
<organism evidence="8 9">
    <name type="scientific">Miscanthus lutarioriparius</name>
    <dbReference type="NCBI Taxonomy" id="422564"/>
    <lineage>
        <taxon>Eukaryota</taxon>
        <taxon>Viridiplantae</taxon>
        <taxon>Streptophyta</taxon>
        <taxon>Embryophyta</taxon>
        <taxon>Tracheophyta</taxon>
        <taxon>Spermatophyta</taxon>
        <taxon>Magnoliopsida</taxon>
        <taxon>Liliopsida</taxon>
        <taxon>Poales</taxon>
        <taxon>Poaceae</taxon>
        <taxon>PACMAD clade</taxon>
        <taxon>Panicoideae</taxon>
        <taxon>Andropogonodae</taxon>
        <taxon>Andropogoneae</taxon>
        <taxon>Saccharinae</taxon>
        <taxon>Miscanthus</taxon>
    </lineage>
</organism>
<dbReference type="InterPro" id="IPR036955">
    <property type="entry name" value="AP2/ERF_dom_sf"/>
</dbReference>
<dbReference type="OrthoDB" id="681918at2759"/>
<dbReference type="PANTHER" id="PTHR31194">
    <property type="entry name" value="SHN SHINE , DNA BINDING / TRANSCRIPTION FACTOR"/>
    <property type="match status" value="1"/>
</dbReference>
<sequence length="173" mass="19338">MEARRRIRISFSDPDATDSDSGEDASSASCGSKTKIVILHCSSSTRKNPAGCGSQQRQAIRSSSASCRDRAVVGLRPVMKRCRGVYERQPGRWAAEFRSHRHKARHWIGTFATEEEATAAYDDFERQFVPSRRCGLPLPLAALERGHGRAAGVHRASHPHRQRHPHTPDTEKR</sequence>
<dbReference type="GO" id="GO:0003700">
    <property type="term" value="F:DNA-binding transcription factor activity"/>
    <property type="evidence" value="ECO:0007669"/>
    <property type="project" value="InterPro"/>
</dbReference>
<evidence type="ECO:0000256" key="5">
    <source>
        <dbReference type="ARBA" id="ARBA00023242"/>
    </source>
</evidence>
<keyword evidence="5" id="KW-0539">Nucleus</keyword>
<evidence type="ECO:0000256" key="6">
    <source>
        <dbReference type="SAM" id="MobiDB-lite"/>
    </source>
</evidence>
<evidence type="ECO:0000256" key="2">
    <source>
        <dbReference type="ARBA" id="ARBA00023015"/>
    </source>
</evidence>